<sequence>MALKHTTPPTTAPTDSPTAPQQRIVQIAQAQARPVAERVIEATRMSLQSRLDCARTPGEHHAMLEARQQLVRLASVMAERYPDALRKALEQDTAQGDDKPTRSLFTVHFDELELMDETQINESVERARARQILISAVEGPLADLDALVCGARGLPLVQPEHNPLRPDVFLQALQSVVSQMQVTPQVRHDWMGLMAQALGTELRSLYLTQIDQLKQSGVKPVGYAMRQATGEMLYVAPADEGMSPGFAADNDLSASSSTGDPLLTLDRLRRLLLGEFNAAPAPDQAHALPGDPGESFAERFAREFEHPAAALPQIDSPATDFAMTVPAAFEALQEMNQVGQMMERLGTPRAPAGSGADGTPAATQRLQVQGLGQTLSMEVVALMVDNIARDTRLLWPVQQFIRALEPALMQLVLADPRFFSHKEHAARRLLQDITDRSLAFNSPDAPGFQSFMRSLMHIAGPLTTATIDSADDFENVLQQLHAKWDEKDQALKQERLRAIEALQHAEQRHLLAAQISRELWLLPDIGKVPDAISRFLLGPWAQVMAESRLSAKPGAADPGRYQELADALIWSVQPELTRANTAQLARLLPKLLTKLREGLASIDYPADRTEAVFELLMQLHQQAFTPGPGMAAPSHAPAPAATAATPTAEPPPQPAPLDDDPWVAPSEARESGYIEISQSPQSESEGADPAPQAEAASSDAAAPSLPRATITVGTWVNLQVAGQWERTQLSWIGSHGNLFLFTSPSGRTQSMTLRLLSRLLQHGAMQVLAEQAVVDNALNAVAQTAMHNSVESRH</sequence>
<proteinExistence type="predicted"/>
<name>A0ABT5RVD8_9BURK</name>
<dbReference type="Pfam" id="PF07793">
    <property type="entry name" value="DUF1631"/>
    <property type="match status" value="1"/>
</dbReference>
<dbReference type="Proteomes" id="UP001148932">
    <property type="component" value="Unassembled WGS sequence"/>
</dbReference>
<organism evidence="2 3">
    <name type="scientific">Acidovorax benzenivorans</name>
    <dbReference type="NCBI Taxonomy" id="2987520"/>
    <lineage>
        <taxon>Bacteria</taxon>
        <taxon>Pseudomonadati</taxon>
        <taxon>Pseudomonadota</taxon>
        <taxon>Betaproteobacteria</taxon>
        <taxon>Burkholderiales</taxon>
        <taxon>Comamonadaceae</taxon>
        <taxon>Acidovorax</taxon>
    </lineage>
</organism>
<feature type="region of interest" description="Disordered" evidence="1">
    <location>
        <begin position="626"/>
        <end position="703"/>
    </location>
</feature>
<feature type="compositionally biased region" description="Low complexity" evidence="1">
    <location>
        <begin position="674"/>
        <end position="703"/>
    </location>
</feature>
<comment type="caution">
    <text evidence="2">The sequence shown here is derived from an EMBL/GenBank/DDBJ whole genome shotgun (WGS) entry which is preliminary data.</text>
</comment>
<keyword evidence="3" id="KW-1185">Reference proteome</keyword>
<dbReference type="EMBL" id="JAPCKI010000004">
    <property type="protein sequence ID" value="MDD2177665.1"/>
    <property type="molecule type" value="Genomic_DNA"/>
</dbReference>
<feature type="compositionally biased region" description="Low complexity" evidence="1">
    <location>
        <begin position="628"/>
        <end position="647"/>
    </location>
</feature>
<dbReference type="RefSeq" id="WP_274109564.1">
    <property type="nucleotide sequence ID" value="NZ_JAPCKI010000004.1"/>
</dbReference>
<evidence type="ECO:0000256" key="1">
    <source>
        <dbReference type="SAM" id="MobiDB-lite"/>
    </source>
</evidence>
<feature type="region of interest" description="Disordered" evidence="1">
    <location>
        <begin position="1"/>
        <end position="21"/>
    </location>
</feature>
<reference evidence="2" key="1">
    <citation type="submission" date="2022-10" db="EMBL/GenBank/DDBJ databases">
        <title>Description of microaerobic benzene degrading bacteria.</title>
        <authorList>
            <person name="Bedics A."/>
            <person name="Tancsics A."/>
            <person name="Banerjee S."/>
        </authorList>
    </citation>
    <scope>NUCLEOTIDE SEQUENCE</scope>
    <source>
        <strain evidence="2">D2M1</strain>
    </source>
</reference>
<accession>A0ABT5RVD8</accession>
<dbReference type="InterPro" id="IPR012434">
    <property type="entry name" value="DUF1631"/>
</dbReference>
<gene>
    <name evidence="2" type="ORF">OIN59_09480</name>
</gene>
<evidence type="ECO:0000313" key="3">
    <source>
        <dbReference type="Proteomes" id="UP001148932"/>
    </source>
</evidence>
<evidence type="ECO:0000313" key="2">
    <source>
        <dbReference type="EMBL" id="MDD2177665.1"/>
    </source>
</evidence>
<protein>
    <submittedName>
        <fullName evidence="2">DUF1631 domain-containing protein</fullName>
    </submittedName>
</protein>